<name>A0A1I7ZI91_9BILA</name>
<keyword evidence="2" id="KW-0217">Developmental protein</keyword>
<feature type="domain" description="Homeobox" evidence="9">
    <location>
        <begin position="112"/>
        <end position="172"/>
    </location>
</feature>
<organism evidence="10 11">
    <name type="scientific">Steinernema glaseri</name>
    <dbReference type="NCBI Taxonomy" id="37863"/>
    <lineage>
        <taxon>Eukaryota</taxon>
        <taxon>Metazoa</taxon>
        <taxon>Ecdysozoa</taxon>
        <taxon>Nematoda</taxon>
        <taxon>Chromadorea</taxon>
        <taxon>Rhabditida</taxon>
        <taxon>Tylenchina</taxon>
        <taxon>Panagrolaimomorpha</taxon>
        <taxon>Strongyloidoidea</taxon>
        <taxon>Steinernematidae</taxon>
        <taxon>Steinernema</taxon>
    </lineage>
</organism>
<keyword evidence="5 6" id="KW-0539">Nucleus</keyword>
<dbReference type="AlphaFoldDB" id="A0A1I7ZI91"/>
<dbReference type="Pfam" id="PF00046">
    <property type="entry name" value="Homeodomain"/>
    <property type="match status" value="1"/>
</dbReference>
<comment type="subcellular location">
    <subcellularLocation>
        <location evidence="1 6 7">Nucleus</location>
    </subcellularLocation>
</comment>
<dbReference type="Proteomes" id="UP000095287">
    <property type="component" value="Unplaced"/>
</dbReference>
<evidence type="ECO:0000256" key="8">
    <source>
        <dbReference type="SAM" id="MobiDB-lite"/>
    </source>
</evidence>
<dbReference type="PROSITE" id="PS00027">
    <property type="entry name" value="HOMEOBOX_1"/>
    <property type="match status" value="1"/>
</dbReference>
<keyword evidence="4 6" id="KW-0371">Homeobox</keyword>
<feature type="DNA-binding region" description="Homeobox" evidence="6">
    <location>
        <begin position="114"/>
        <end position="173"/>
    </location>
</feature>
<protein>
    <submittedName>
        <fullName evidence="11">Homeobox domain-containing protein</fullName>
    </submittedName>
</protein>
<dbReference type="PROSITE" id="PS50071">
    <property type="entry name" value="HOMEOBOX_2"/>
    <property type="match status" value="1"/>
</dbReference>
<evidence type="ECO:0000259" key="9">
    <source>
        <dbReference type="PROSITE" id="PS50071"/>
    </source>
</evidence>
<dbReference type="InterPro" id="IPR001356">
    <property type="entry name" value="HD"/>
</dbReference>
<dbReference type="InterPro" id="IPR000047">
    <property type="entry name" value="HTH_motif"/>
</dbReference>
<dbReference type="GO" id="GO:0000978">
    <property type="term" value="F:RNA polymerase II cis-regulatory region sequence-specific DNA binding"/>
    <property type="evidence" value="ECO:0007669"/>
    <property type="project" value="TreeGrafter"/>
</dbReference>
<dbReference type="InterPro" id="IPR050394">
    <property type="entry name" value="Homeobox_NK-like"/>
</dbReference>
<evidence type="ECO:0000313" key="11">
    <source>
        <dbReference type="WBParaSite" id="L893_g26801.t1"/>
    </source>
</evidence>
<evidence type="ECO:0000256" key="4">
    <source>
        <dbReference type="ARBA" id="ARBA00023155"/>
    </source>
</evidence>
<dbReference type="PRINTS" id="PR00031">
    <property type="entry name" value="HTHREPRESSR"/>
</dbReference>
<dbReference type="InterPro" id="IPR017970">
    <property type="entry name" value="Homeobox_CS"/>
</dbReference>
<dbReference type="WBParaSite" id="L893_g26801.t1">
    <property type="protein sequence ID" value="L893_g26801.t1"/>
    <property type="gene ID" value="L893_g26801"/>
</dbReference>
<dbReference type="SMART" id="SM00389">
    <property type="entry name" value="HOX"/>
    <property type="match status" value="1"/>
</dbReference>
<dbReference type="PRINTS" id="PR00024">
    <property type="entry name" value="HOMEOBOX"/>
</dbReference>
<dbReference type="Gene3D" id="1.10.10.60">
    <property type="entry name" value="Homeodomain-like"/>
    <property type="match status" value="1"/>
</dbReference>
<sequence>MHPFSLDRVLNENSWMASESQPSAPMLGSEADQGPVVTTGYTSSGQSGNQAAFPLSNAPALLHGSMPLFAESNVNAYLLPQQNFFCDTNEVDLSKSSSNDACEKEINLRSHQNRRKPRVLFSNSQVMELEEKFKKQRYVSASERDKLASDLGLTPTQVKIWFQNRRYKCKRLDQDRTLQLTAQFPFAPQLFNSQLFGFGSLS</sequence>
<evidence type="ECO:0000256" key="3">
    <source>
        <dbReference type="ARBA" id="ARBA00023125"/>
    </source>
</evidence>
<evidence type="ECO:0000256" key="6">
    <source>
        <dbReference type="PROSITE-ProRule" id="PRU00108"/>
    </source>
</evidence>
<dbReference type="PANTHER" id="PTHR24340:SF41">
    <property type="entry name" value="MUSCLE-SPECIFIC HOMEOBOX PROTEIN TINMAN-RELATED"/>
    <property type="match status" value="1"/>
</dbReference>
<dbReference type="GO" id="GO:0000981">
    <property type="term" value="F:DNA-binding transcription factor activity, RNA polymerase II-specific"/>
    <property type="evidence" value="ECO:0007669"/>
    <property type="project" value="InterPro"/>
</dbReference>
<dbReference type="GO" id="GO:0005634">
    <property type="term" value="C:nucleus"/>
    <property type="evidence" value="ECO:0007669"/>
    <property type="project" value="UniProtKB-SubCell"/>
</dbReference>
<dbReference type="InterPro" id="IPR020479">
    <property type="entry name" value="HD_metazoa"/>
</dbReference>
<dbReference type="SUPFAM" id="SSF46689">
    <property type="entry name" value="Homeodomain-like"/>
    <property type="match status" value="1"/>
</dbReference>
<evidence type="ECO:0000256" key="5">
    <source>
        <dbReference type="ARBA" id="ARBA00023242"/>
    </source>
</evidence>
<reference evidence="11" key="1">
    <citation type="submission" date="2016-11" db="UniProtKB">
        <authorList>
            <consortium name="WormBaseParasite"/>
        </authorList>
    </citation>
    <scope>IDENTIFICATION</scope>
</reference>
<dbReference type="CDD" id="cd00086">
    <property type="entry name" value="homeodomain"/>
    <property type="match status" value="1"/>
</dbReference>
<dbReference type="PANTHER" id="PTHR24340">
    <property type="entry name" value="HOMEOBOX PROTEIN NKX"/>
    <property type="match status" value="1"/>
</dbReference>
<evidence type="ECO:0000256" key="1">
    <source>
        <dbReference type="ARBA" id="ARBA00004123"/>
    </source>
</evidence>
<evidence type="ECO:0000313" key="10">
    <source>
        <dbReference type="Proteomes" id="UP000095287"/>
    </source>
</evidence>
<dbReference type="InterPro" id="IPR009057">
    <property type="entry name" value="Homeodomain-like_sf"/>
</dbReference>
<feature type="region of interest" description="Disordered" evidence="8">
    <location>
        <begin position="15"/>
        <end position="34"/>
    </location>
</feature>
<proteinExistence type="predicted"/>
<keyword evidence="10" id="KW-1185">Reference proteome</keyword>
<evidence type="ECO:0000256" key="2">
    <source>
        <dbReference type="ARBA" id="ARBA00022473"/>
    </source>
</evidence>
<accession>A0A1I7ZI91</accession>
<keyword evidence="3 6" id="KW-0238">DNA-binding</keyword>
<evidence type="ECO:0000256" key="7">
    <source>
        <dbReference type="RuleBase" id="RU000682"/>
    </source>
</evidence>
<dbReference type="GO" id="GO:0030154">
    <property type="term" value="P:cell differentiation"/>
    <property type="evidence" value="ECO:0007669"/>
    <property type="project" value="TreeGrafter"/>
</dbReference>